<proteinExistence type="predicted"/>
<accession>A0A8X7C9L1</accession>
<gene>
    <name evidence="2" type="ORF">TNIN_105461</name>
</gene>
<evidence type="ECO:0000313" key="2">
    <source>
        <dbReference type="EMBL" id="GFY56989.1"/>
    </source>
</evidence>
<organism evidence="2 3">
    <name type="scientific">Trichonephila inaurata madagascariensis</name>
    <dbReference type="NCBI Taxonomy" id="2747483"/>
    <lineage>
        <taxon>Eukaryota</taxon>
        <taxon>Metazoa</taxon>
        <taxon>Ecdysozoa</taxon>
        <taxon>Arthropoda</taxon>
        <taxon>Chelicerata</taxon>
        <taxon>Arachnida</taxon>
        <taxon>Araneae</taxon>
        <taxon>Araneomorphae</taxon>
        <taxon>Entelegynae</taxon>
        <taxon>Araneoidea</taxon>
        <taxon>Nephilidae</taxon>
        <taxon>Trichonephila</taxon>
        <taxon>Trichonephila inaurata</taxon>
    </lineage>
</organism>
<reference evidence="2" key="1">
    <citation type="submission" date="2020-08" db="EMBL/GenBank/DDBJ databases">
        <title>Multicomponent nature underlies the extraordinary mechanical properties of spider dragline silk.</title>
        <authorList>
            <person name="Kono N."/>
            <person name="Nakamura H."/>
            <person name="Mori M."/>
            <person name="Yoshida Y."/>
            <person name="Ohtoshi R."/>
            <person name="Malay A.D."/>
            <person name="Moran D.A.P."/>
            <person name="Tomita M."/>
            <person name="Numata K."/>
            <person name="Arakawa K."/>
        </authorList>
    </citation>
    <scope>NUCLEOTIDE SEQUENCE</scope>
</reference>
<protein>
    <submittedName>
        <fullName evidence="2">Uncharacterized protein</fullName>
    </submittedName>
</protein>
<name>A0A8X7C9L1_9ARAC</name>
<keyword evidence="3" id="KW-1185">Reference proteome</keyword>
<feature type="compositionally biased region" description="Polar residues" evidence="1">
    <location>
        <begin position="100"/>
        <end position="110"/>
    </location>
</feature>
<evidence type="ECO:0000256" key="1">
    <source>
        <dbReference type="SAM" id="MobiDB-lite"/>
    </source>
</evidence>
<dbReference type="AlphaFoldDB" id="A0A8X7C9L1"/>
<dbReference type="EMBL" id="BMAV01011254">
    <property type="protein sequence ID" value="GFY56989.1"/>
    <property type="molecule type" value="Genomic_DNA"/>
</dbReference>
<feature type="region of interest" description="Disordered" evidence="1">
    <location>
        <begin position="59"/>
        <end position="119"/>
    </location>
</feature>
<evidence type="ECO:0000313" key="3">
    <source>
        <dbReference type="Proteomes" id="UP000886998"/>
    </source>
</evidence>
<feature type="compositionally biased region" description="Polar residues" evidence="1">
    <location>
        <begin position="59"/>
        <end position="74"/>
    </location>
</feature>
<dbReference type="Proteomes" id="UP000886998">
    <property type="component" value="Unassembled WGS sequence"/>
</dbReference>
<feature type="region of interest" description="Disordered" evidence="1">
    <location>
        <begin position="1"/>
        <end position="25"/>
    </location>
</feature>
<comment type="caution">
    <text evidence="2">The sequence shown here is derived from an EMBL/GenBank/DDBJ whole genome shotgun (WGS) entry which is preliminary data.</text>
</comment>
<sequence>METIRDVNRNASTHSDKCPTTPLKSPFYTRALTELSLQEIEVNHGLSVLNHPENEEINLSSNKYALSQNENDINPENPGSEVNENNPPPQIRNPHPNFKNPDQSALLSQAQPPPVMLLG</sequence>